<feature type="compositionally biased region" description="Gly residues" evidence="2">
    <location>
        <begin position="953"/>
        <end position="967"/>
    </location>
</feature>
<feature type="compositionally biased region" description="Polar residues" evidence="2">
    <location>
        <begin position="853"/>
        <end position="862"/>
    </location>
</feature>
<feature type="region of interest" description="Disordered" evidence="2">
    <location>
        <begin position="364"/>
        <end position="416"/>
    </location>
</feature>
<keyword evidence="3" id="KW-0472">Membrane</keyword>
<evidence type="ECO:0000313" key="5">
    <source>
        <dbReference type="Proteomes" id="UP001338125"/>
    </source>
</evidence>
<gene>
    <name evidence="4" type="ORF">PT974_04503</name>
</gene>
<evidence type="ECO:0000256" key="2">
    <source>
        <dbReference type="SAM" id="MobiDB-lite"/>
    </source>
</evidence>
<comment type="caution">
    <text evidence="4">The sequence shown here is derived from an EMBL/GenBank/DDBJ whole genome shotgun (WGS) entry which is preliminary data.</text>
</comment>
<feature type="compositionally biased region" description="Polar residues" evidence="2">
    <location>
        <begin position="589"/>
        <end position="609"/>
    </location>
</feature>
<feature type="compositionally biased region" description="Basic and acidic residues" evidence="2">
    <location>
        <begin position="659"/>
        <end position="682"/>
    </location>
</feature>
<reference evidence="4 5" key="1">
    <citation type="submission" date="2024-01" db="EMBL/GenBank/DDBJ databases">
        <title>Complete genome of Cladobotryum mycophilum ATHUM6906.</title>
        <authorList>
            <person name="Christinaki A.C."/>
            <person name="Myridakis A.I."/>
            <person name="Kouvelis V.N."/>
        </authorList>
    </citation>
    <scope>NUCLEOTIDE SEQUENCE [LARGE SCALE GENOMIC DNA]</scope>
    <source>
        <strain evidence="4 5">ATHUM6906</strain>
    </source>
</reference>
<feature type="compositionally biased region" description="Low complexity" evidence="2">
    <location>
        <begin position="109"/>
        <end position="120"/>
    </location>
</feature>
<feature type="region of interest" description="Disordered" evidence="2">
    <location>
        <begin position="642"/>
        <end position="682"/>
    </location>
</feature>
<keyword evidence="5" id="KW-1185">Reference proteome</keyword>
<evidence type="ECO:0000256" key="3">
    <source>
        <dbReference type="SAM" id="Phobius"/>
    </source>
</evidence>
<feature type="transmembrane region" description="Helical" evidence="3">
    <location>
        <begin position="170"/>
        <end position="200"/>
    </location>
</feature>
<organism evidence="4 5">
    <name type="scientific">Cladobotryum mycophilum</name>
    <dbReference type="NCBI Taxonomy" id="491253"/>
    <lineage>
        <taxon>Eukaryota</taxon>
        <taxon>Fungi</taxon>
        <taxon>Dikarya</taxon>
        <taxon>Ascomycota</taxon>
        <taxon>Pezizomycotina</taxon>
        <taxon>Sordariomycetes</taxon>
        <taxon>Hypocreomycetidae</taxon>
        <taxon>Hypocreales</taxon>
        <taxon>Hypocreaceae</taxon>
        <taxon>Cladobotryum</taxon>
    </lineage>
</organism>
<protein>
    <submittedName>
        <fullName evidence="4">Ubiquitination network signaling protein acrB</fullName>
    </submittedName>
</protein>
<accession>A0ABR0SWB9</accession>
<name>A0ABR0SWB9_9HYPO</name>
<keyword evidence="3" id="KW-0812">Transmembrane</keyword>
<feature type="transmembrane region" description="Helical" evidence="3">
    <location>
        <begin position="220"/>
        <end position="241"/>
    </location>
</feature>
<feature type="region of interest" description="Disordered" evidence="2">
    <location>
        <begin position="895"/>
        <end position="976"/>
    </location>
</feature>
<feature type="region of interest" description="Disordered" evidence="2">
    <location>
        <begin position="853"/>
        <end position="873"/>
    </location>
</feature>
<keyword evidence="3" id="KW-1133">Transmembrane helix</keyword>
<feature type="compositionally biased region" description="Polar residues" evidence="2">
    <location>
        <begin position="917"/>
        <end position="931"/>
    </location>
</feature>
<keyword evidence="1" id="KW-0175">Coiled coil</keyword>
<feature type="compositionally biased region" description="Low complexity" evidence="2">
    <location>
        <begin position="73"/>
        <end position="82"/>
    </location>
</feature>
<feature type="compositionally biased region" description="Polar residues" evidence="2">
    <location>
        <begin position="649"/>
        <end position="658"/>
    </location>
</feature>
<dbReference type="Proteomes" id="UP001338125">
    <property type="component" value="Unassembled WGS sequence"/>
</dbReference>
<proteinExistence type="predicted"/>
<sequence>MPRASGSGKRQSGGAGHRDTKQENGIVGSNKRVSGRKSLNNQYDGSARPADYGVGHAGPSLPAHQLAANGGVSSFTSSSSSSKGGHFDSPASLDNRSGDARRPSLGTYSEASSESCASSSHLGTNGVVVVDGSHRQIDVNAMKNADVHRDSGPIEMVATVLKSLPMQDTLAILILLMQLPSLSLSFIYAIFTCLTFVPPVTTSSGINLNFAEIFDGSSTMPSLVTVMCMDFFFLLIWLFLWQPIQDTILDLAKPVIAITLGGGTTSRDGSSRGLTTCFAWVVLNHLIRGTRAHWTRLMRHIPDDWRLPSSLSNSFERAVLTDDRRSTLAWIRSALAIHILTQGLVRYIREWYLRREKANAAAGLNDPEAGKSLSATSGTGDAAQDAGFSTPDPEAGYAPASNASTSKRRRKQGTQVRLQQPLWAALASTKIVVMKEYESSHVPSESQGTNATDIHNLGNAPFNTQPRQIWISYIGSDEFCFNTSPFPDLDDDAPPPTANGHGVSRPAGVDTSKPFYVRVNNAFWQPTRIFPVEDLDDDVVREGTRWTGDIYGLRPASKYVCEFVDSRTDKVVFSTSIHTVKEPMKENKSGSVAVSEPQPSLQPDSPATTLRTSIVAAEAKLADEKNRLKTWRKEWKSRINTLRKENESTDNQLSSAGNSDDKLKQKIRQQETQKAQAERDTDRLAEQLKNFDGSPEVTEGEKKMKKAFAAERKLYEAAQKTFKEHKSRLENEVQAKEVEKSNLNTRRNKIATRIAKVENELATITDANNRGLNEVERRRQERAVWYERVIGAENSYNEQLAHAYAANAARVEHIRNLQAQIHGFQTYVNAANGLPLDLVSEVSHAFLPQQQPSNAWNHNANPGPSHFPSASMGMWPSAPGDLLPPVSIAAGQHGISAWQPPPTAPAFEPRGSKARGRSSSMLSDISGFTQSSREEPKSPMGGRLRPLYTKGFGINGSRGSTGSGGSGSIDDPVSPV</sequence>
<feature type="region of interest" description="Disordered" evidence="2">
    <location>
        <begin position="1"/>
        <end position="121"/>
    </location>
</feature>
<evidence type="ECO:0000256" key="1">
    <source>
        <dbReference type="SAM" id="Coils"/>
    </source>
</evidence>
<feature type="region of interest" description="Disordered" evidence="2">
    <location>
        <begin position="584"/>
        <end position="609"/>
    </location>
</feature>
<dbReference type="EMBL" id="JAVFKD010000004">
    <property type="protein sequence ID" value="KAK5996076.1"/>
    <property type="molecule type" value="Genomic_DNA"/>
</dbReference>
<feature type="coiled-coil region" evidence="1">
    <location>
        <begin position="715"/>
        <end position="760"/>
    </location>
</feature>
<evidence type="ECO:0000313" key="4">
    <source>
        <dbReference type="EMBL" id="KAK5996076.1"/>
    </source>
</evidence>